<evidence type="ECO:0000256" key="10">
    <source>
        <dbReference type="ARBA" id="ARBA00022839"/>
    </source>
</evidence>
<dbReference type="InterPro" id="IPR001900">
    <property type="entry name" value="RNase_II/R"/>
</dbReference>
<keyword evidence="11" id="KW-0694">RNA-binding</keyword>
<proteinExistence type="inferred from homology"/>
<dbReference type="Pfam" id="PF13638">
    <property type="entry name" value="PIN_4"/>
    <property type="match status" value="1"/>
</dbReference>
<keyword evidence="9" id="KW-0271">Exosome</keyword>
<dbReference type="Gene3D" id="3.40.50.1010">
    <property type="entry name" value="5'-nuclease"/>
    <property type="match status" value="1"/>
</dbReference>
<dbReference type="SUPFAM" id="SSF88723">
    <property type="entry name" value="PIN domain-like"/>
    <property type="match status" value="1"/>
</dbReference>
<evidence type="ECO:0000256" key="3">
    <source>
        <dbReference type="ARBA" id="ARBA00004496"/>
    </source>
</evidence>
<evidence type="ECO:0000256" key="11">
    <source>
        <dbReference type="ARBA" id="ARBA00022884"/>
    </source>
</evidence>
<dbReference type="GO" id="GO:0003723">
    <property type="term" value="F:RNA binding"/>
    <property type="evidence" value="ECO:0007669"/>
    <property type="project" value="UniProtKB-KW"/>
</dbReference>
<keyword evidence="5" id="KW-0963">Cytoplasm</keyword>
<dbReference type="PANTHER" id="PTHR23355:SF35">
    <property type="entry name" value="EXOSOME COMPLEX EXONUCLEASE RRP44"/>
    <property type="match status" value="1"/>
</dbReference>
<comment type="similarity">
    <text evidence="4">Belongs to the RNR ribonuclease family.</text>
</comment>
<dbReference type="Gene3D" id="2.40.50.140">
    <property type="entry name" value="Nucleic acid-binding proteins"/>
    <property type="match status" value="1"/>
</dbReference>
<comment type="cofactor">
    <cofactor evidence="1">
        <name>Mg(2+)</name>
        <dbReference type="ChEBI" id="CHEBI:18420"/>
    </cofactor>
</comment>
<dbReference type="InterPro" id="IPR050180">
    <property type="entry name" value="RNR_Ribonuclease"/>
</dbReference>
<dbReference type="GO" id="GO:0016075">
    <property type="term" value="P:rRNA catabolic process"/>
    <property type="evidence" value="ECO:0007669"/>
    <property type="project" value="TreeGrafter"/>
</dbReference>
<dbReference type="Pfam" id="PF00773">
    <property type="entry name" value="RNB"/>
    <property type="match status" value="1"/>
</dbReference>
<gene>
    <name evidence="16" type="ORF">AB1Y20_021991</name>
</gene>
<dbReference type="SMART" id="SM00955">
    <property type="entry name" value="RNB"/>
    <property type="match status" value="1"/>
</dbReference>
<reference evidence="16 17" key="1">
    <citation type="journal article" date="2024" name="Science">
        <title>Giant polyketide synthase enzymes in the biosynthesis of giant marine polyether toxins.</title>
        <authorList>
            <person name="Fallon T.R."/>
            <person name="Shende V.V."/>
            <person name="Wierzbicki I.H."/>
            <person name="Pendleton A.L."/>
            <person name="Watervoot N.F."/>
            <person name="Auber R.P."/>
            <person name="Gonzalez D.J."/>
            <person name="Wisecaver J.H."/>
            <person name="Moore B.S."/>
        </authorList>
    </citation>
    <scope>NUCLEOTIDE SEQUENCE [LARGE SCALE GENOMIC DNA]</scope>
    <source>
        <strain evidence="16 17">12B1</strain>
    </source>
</reference>
<evidence type="ECO:0000313" key="16">
    <source>
        <dbReference type="EMBL" id="KAL1520405.1"/>
    </source>
</evidence>
<dbReference type="FunFam" id="3.40.50.1010:FF:000021">
    <property type="entry name" value="DIS3-like exonuclease 1 isoform X1"/>
    <property type="match status" value="1"/>
</dbReference>
<dbReference type="Gene3D" id="2.40.50.700">
    <property type="match status" value="1"/>
</dbReference>
<evidence type="ECO:0000256" key="9">
    <source>
        <dbReference type="ARBA" id="ARBA00022835"/>
    </source>
</evidence>
<feature type="domain" description="RNB" evidence="15">
    <location>
        <begin position="473"/>
        <end position="819"/>
    </location>
</feature>
<keyword evidence="10" id="KW-0269">Exonuclease</keyword>
<evidence type="ECO:0000256" key="7">
    <source>
        <dbReference type="ARBA" id="ARBA00022722"/>
    </source>
</evidence>
<evidence type="ECO:0000256" key="8">
    <source>
        <dbReference type="ARBA" id="ARBA00022801"/>
    </source>
</evidence>
<dbReference type="SMART" id="SM00670">
    <property type="entry name" value="PINc"/>
    <property type="match status" value="1"/>
</dbReference>
<comment type="caution">
    <text evidence="16">The sequence shown here is derived from an EMBL/GenBank/DDBJ whole genome shotgun (WGS) entry which is preliminary data.</text>
</comment>
<protein>
    <recommendedName>
        <fullName evidence="13">Ribosomal RNA-processing protein 44</fullName>
    </recommendedName>
</protein>
<dbReference type="EMBL" id="JBGBPQ010000008">
    <property type="protein sequence ID" value="KAL1520405.1"/>
    <property type="molecule type" value="Genomic_DNA"/>
</dbReference>
<dbReference type="AlphaFoldDB" id="A0AB34JHN0"/>
<evidence type="ECO:0000256" key="1">
    <source>
        <dbReference type="ARBA" id="ARBA00001946"/>
    </source>
</evidence>
<dbReference type="Pfam" id="PF17849">
    <property type="entry name" value="OB_Dis3"/>
    <property type="match status" value="1"/>
</dbReference>
<dbReference type="GO" id="GO:0006364">
    <property type="term" value="P:rRNA processing"/>
    <property type="evidence" value="ECO:0007669"/>
    <property type="project" value="UniProtKB-KW"/>
</dbReference>
<dbReference type="Proteomes" id="UP001515480">
    <property type="component" value="Unassembled WGS sequence"/>
</dbReference>
<evidence type="ECO:0000256" key="5">
    <source>
        <dbReference type="ARBA" id="ARBA00022490"/>
    </source>
</evidence>
<accession>A0AB34JHN0</accession>
<evidence type="ECO:0000313" key="17">
    <source>
        <dbReference type="Proteomes" id="UP001515480"/>
    </source>
</evidence>
<evidence type="ECO:0000256" key="12">
    <source>
        <dbReference type="ARBA" id="ARBA00023242"/>
    </source>
</evidence>
<dbReference type="GO" id="GO:0000177">
    <property type="term" value="C:cytoplasmic exosome (RNase complex)"/>
    <property type="evidence" value="ECO:0007669"/>
    <property type="project" value="TreeGrafter"/>
</dbReference>
<evidence type="ECO:0000256" key="4">
    <source>
        <dbReference type="ARBA" id="ARBA00005785"/>
    </source>
</evidence>
<dbReference type="InterPro" id="IPR002716">
    <property type="entry name" value="PIN_dom"/>
</dbReference>
<sequence>MEHMAAVSRVFVKRTRRGQVKTHVRQHYLRDDVPSGSPHIDPADAECRLSASAPRYLVLDTNVVLHQIDLLERPALCDVILLQTVLDEVRHNKSSIYKRLRALVDDDRRRFHVFCNEFHRETYTARETGESPNDRNDRAIRRATQWYSRQLEGVCEVLLLTDDAENLRLAREAGLRAERVRSFVSSLPNAGDLIEVLALHEEEAGEAEAGGGRKQNEGQRYTPHLPMSTISREVEAGSLHQGKLRVRSHNTRQATVSVRSVPGHSEVLLRDREAMNRATEGDIVVVRLLSEDRWKDTNERLGDPAADDDLTTSETAGASMFAADQEMVAQQDWEQEQQAKSQKTSKRACGEVVGIVKRAWRPLVCVLERDSGTGNQYLVEPVDMKFPKINITTRQADLLVGKLIVVALDFWEVSHRFPTGHYVRTLGNVGDQEAESDSILLTHDVRTAEFSAQIQACLPAKGWTIPEDEIARRTDLRNKPGVIVCSVDPPGCVDIDDALHARLLPVSEGGKDGSPLYECGVHIADVGHFIKQGTAIDREAATRGSTVYLTTKRIDMVPKRLGEDLCSLHEQVDRLAFSCIWVIDEDANIVSTRFEKTVIRSAAAMSYEEAQVRMDDKSMTDPLTLNLRSLNAIAKKLKARRTAAGALSLASPEVRFVLDSESRDPTDVQMYQLRESNSMVEEFMLLANISVAKEITRAFPQCALLRRHPSPAPGAFDALNGYLGQHGFQLDVSSSLALAQSLDECIKPEDPYFNRLVRILTTRSMQQARYFCSGSVVPEEYLHYGLAAPIYTHFTSPIRRRAQYADQVVHRLLAAIIGWEPVNPETLDPAAVNDLVENLNTRHTMAQHAGRASVALFTLLFFKEREVTEDAYVIQVRENGIVVLVPRYGIEGIVYVCARNEKNPFTFDNKLNILTAPGITIRAFDKLRVLIRVDSSKPHRPKLQLSVVEPKLPTA</sequence>
<dbReference type="Pfam" id="PF17215">
    <property type="entry name" value="Rrp44_S1"/>
    <property type="match status" value="1"/>
</dbReference>
<dbReference type="Gene3D" id="2.40.50.690">
    <property type="match status" value="1"/>
</dbReference>
<keyword evidence="17" id="KW-1185">Reference proteome</keyword>
<dbReference type="InterPro" id="IPR041505">
    <property type="entry name" value="Dis3_CSD2"/>
</dbReference>
<comment type="subcellular location">
    <subcellularLocation>
        <location evidence="3">Cytoplasm</location>
    </subcellularLocation>
    <subcellularLocation>
        <location evidence="2">Nucleus</location>
    </subcellularLocation>
</comment>
<name>A0AB34JHN0_PRYPA</name>
<evidence type="ECO:0000259" key="15">
    <source>
        <dbReference type="SMART" id="SM00955"/>
    </source>
</evidence>
<organism evidence="16 17">
    <name type="scientific">Prymnesium parvum</name>
    <name type="common">Toxic golden alga</name>
    <dbReference type="NCBI Taxonomy" id="97485"/>
    <lineage>
        <taxon>Eukaryota</taxon>
        <taxon>Haptista</taxon>
        <taxon>Haptophyta</taxon>
        <taxon>Prymnesiophyceae</taxon>
        <taxon>Prymnesiales</taxon>
        <taxon>Prymnesiaceae</taxon>
        <taxon>Prymnesium</taxon>
    </lineage>
</organism>
<dbReference type="CDD" id="cd09862">
    <property type="entry name" value="PIN_Rrp44-like"/>
    <property type="match status" value="1"/>
</dbReference>
<dbReference type="FunFam" id="2.40.50.700:FF:000001">
    <property type="entry name" value="Exosome complex exonuclease exoribonuclease (Rrp44)"/>
    <property type="match status" value="1"/>
</dbReference>
<feature type="domain" description="PIN" evidence="14">
    <location>
        <begin position="55"/>
        <end position="168"/>
    </location>
</feature>
<dbReference type="InterPro" id="IPR029060">
    <property type="entry name" value="PIN-like_dom_sf"/>
</dbReference>
<dbReference type="SUPFAM" id="SSF50249">
    <property type="entry name" value="Nucleic acid-binding proteins"/>
    <property type="match status" value="3"/>
</dbReference>
<evidence type="ECO:0000256" key="13">
    <source>
        <dbReference type="ARBA" id="ARBA00077930"/>
    </source>
</evidence>
<dbReference type="GO" id="GO:0000176">
    <property type="term" value="C:nuclear exosome (RNase complex)"/>
    <property type="evidence" value="ECO:0007669"/>
    <property type="project" value="UniProtKB-ARBA"/>
</dbReference>
<keyword evidence="8" id="KW-0378">Hydrolase</keyword>
<evidence type="ECO:0000259" key="14">
    <source>
        <dbReference type="SMART" id="SM00670"/>
    </source>
</evidence>
<dbReference type="GO" id="GO:0000175">
    <property type="term" value="F:3'-5'-RNA exonuclease activity"/>
    <property type="evidence" value="ECO:0007669"/>
    <property type="project" value="TreeGrafter"/>
</dbReference>
<dbReference type="GO" id="GO:0071031">
    <property type="term" value="P:nuclear mRNA surveillance of mRNA 3'-end processing"/>
    <property type="evidence" value="ECO:0007669"/>
    <property type="project" value="TreeGrafter"/>
</dbReference>
<evidence type="ECO:0000256" key="6">
    <source>
        <dbReference type="ARBA" id="ARBA00022552"/>
    </source>
</evidence>
<keyword evidence="7" id="KW-0540">Nuclease</keyword>
<dbReference type="PANTHER" id="PTHR23355">
    <property type="entry name" value="RIBONUCLEASE"/>
    <property type="match status" value="1"/>
</dbReference>
<dbReference type="InterPro" id="IPR012340">
    <property type="entry name" value="NA-bd_OB-fold"/>
</dbReference>
<dbReference type="GO" id="GO:0019899">
    <property type="term" value="F:enzyme binding"/>
    <property type="evidence" value="ECO:0007669"/>
    <property type="project" value="UniProtKB-ARBA"/>
</dbReference>
<evidence type="ECO:0000256" key="2">
    <source>
        <dbReference type="ARBA" id="ARBA00004123"/>
    </source>
</evidence>
<dbReference type="InterPro" id="IPR033770">
    <property type="entry name" value="RRP44_S1"/>
</dbReference>
<keyword evidence="6" id="KW-0698">rRNA processing</keyword>
<dbReference type="GO" id="GO:0004519">
    <property type="term" value="F:endonuclease activity"/>
    <property type="evidence" value="ECO:0007669"/>
    <property type="project" value="TreeGrafter"/>
</dbReference>
<keyword evidence="12" id="KW-0539">Nucleus</keyword>